<protein>
    <recommendedName>
        <fullName evidence="6">17 kDa surface antigen</fullName>
    </recommendedName>
</protein>
<evidence type="ECO:0000256" key="1">
    <source>
        <dbReference type="SAM" id="MobiDB-lite"/>
    </source>
</evidence>
<evidence type="ECO:0000313" key="5">
    <source>
        <dbReference type="Proteomes" id="UP000681425"/>
    </source>
</evidence>
<evidence type="ECO:0000256" key="2">
    <source>
        <dbReference type="SAM" id="Phobius"/>
    </source>
</evidence>
<feature type="chain" id="PRO_5037262479" description="17 kDa surface antigen" evidence="3">
    <location>
        <begin position="27"/>
        <end position="213"/>
    </location>
</feature>
<dbReference type="AlphaFoldDB" id="A0A975K529"/>
<gene>
    <name evidence="4" type="ORF">KFK14_15960</name>
</gene>
<feature type="region of interest" description="Disordered" evidence="1">
    <location>
        <begin position="152"/>
        <end position="172"/>
    </location>
</feature>
<dbReference type="Proteomes" id="UP000681425">
    <property type="component" value="Chromosome"/>
</dbReference>
<reference evidence="4" key="1">
    <citation type="submission" date="2021-04" db="EMBL/GenBank/DDBJ databases">
        <title>Isolation of p-tert-butylphenol degrading bacteria Sphingobium phenoxybenzoativorans Tas13 from active sludge.</title>
        <authorList>
            <person name="Li Y."/>
        </authorList>
    </citation>
    <scope>NUCLEOTIDE SEQUENCE</scope>
    <source>
        <strain evidence="4">Tas13</strain>
    </source>
</reference>
<evidence type="ECO:0000313" key="4">
    <source>
        <dbReference type="EMBL" id="QUT04534.1"/>
    </source>
</evidence>
<sequence>MRLGRIAVSSLVGAALIAGSITPAMARDGRWDRGYGRGWGDYGHRHHRGNGFGFGDAVGIAALLGAAVIVANSMKKDRDSRDRSYEGDNGGPVTADGGSSTGVGGAYAGNTADRDAGDYSDDYAGKGDIASEEAAVDACAVAARDKASSGGTYAEVKDIGNPQATGNGGWNIDGSVEQRSGYRNGGGKLRNFTCTVKDGRVAEVYLARDPATI</sequence>
<name>A0A975K529_9SPHN</name>
<keyword evidence="5" id="KW-1185">Reference proteome</keyword>
<dbReference type="KEGG" id="spph:KFK14_15960"/>
<keyword evidence="2" id="KW-0812">Transmembrane</keyword>
<feature type="region of interest" description="Disordered" evidence="1">
    <location>
        <begin position="77"/>
        <end position="111"/>
    </location>
</feature>
<dbReference type="EMBL" id="CP073910">
    <property type="protein sequence ID" value="QUT04534.1"/>
    <property type="molecule type" value="Genomic_DNA"/>
</dbReference>
<feature type="compositionally biased region" description="Basic and acidic residues" evidence="1">
    <location>
        <begin position="77"/>
        <end position="86"/>
    </location>
</feature>
<organism evidence="4 5">
    <name type="scientific">Sphingobium phenoxybenzoativorans</name>
    <dbReference type="NCBI Taxonomy" id="1592790"/>
    <lineage>
        <taxon>Bacteria</taxon>
        <taxon>Pseudomonadati</taxon>
        <taxon>Pseudomonadota</taxon>
        <taxon>Alphaproteobacteria</taxon>
        <taxon>Sphingomonadales</taxon>
        <taxon>Sphingomonadaceae</taxon>
        <taxon>Sphingobium</taxon>
    </lineage>
</organism>
<keyword evidence="3" id="KW-0732">Signal</keyword>
<evidence type="ECO:0008006" key="6">
    <source>
        <dbReference type="Google" id="ProtNLM"/>
    </source>
</evidence>
<keyword evidence="2" id="KW-1133">Transmembrane helix</keyword>
<feature type="transmembrane region" description="Helical" evidence="2">
    <location>
        <begin position="50"/>
        <end position="71"/>
    </location>
</feature>
<dbReference type="RefSeq" id="WP_212608339.1">
    <property type="nucleotide sequence ID" value="NZ_CP073910.1"/>
</dbReference>
<keyword evidence="2" id="KW-0472">Membrane</keyword>
<evidence type="ECO:0000256" key="3">
    <source>
        <dbReference type="SAM" id="SignalP"/>
    </source>
</evidence>
<accession>A0A975K529</accession>
<feature type="signal peptide" evidence="3">
    <location>
        <begin position="1"/>
        <end position="26"/>
    </location>
</feature>
<proteinExistence type="predicted"/>